<sequence length="173" mass="20056">MKNQVGKKTLVMNLKMEYCPLEDTSFFQVNEGHVYKHHVDFGFSFVLRSRRKLNVALKVERRNVSLFEEQCLEFLRVEIMNKCKGSSYVEFSLCNRMSGTGRSLVQLLSAYFARLNSPAALHEGAGLNEAASELSRILPRVRLYIRDVDVLMRMEKDRAKHMTIIHILKKMVL</sequence>
<dbReference type="EMBL" id="KQ001731">
    <property type="protein sequence ID" value="KJP85354.1"/>
    <property type="molecule type" value="Genomic_DNA"/>
</dbReference>
<dbReference type="VEuPathDB" id="PlasmoDB:AK88_05015"/>
<dbReference type="OrthoDB" id="21449at2759"/>
<dbReference type="AlphaFoldDB" id="A0A0D9QEE0"/>
<dbReference type="Proteomes" id="UP000054561">
    <property type="component" value="Unassembled WGS sequence"/>
</dbReference>
<evidence type="ECO:0000313" key="2">
    <source>
        <dbReference type="Proteomes" id="UP000054561"/>
    </source>
</evidence>
<name>A0A0D9QEE0_PLAFR</name>
<dbReference type="GeneID" id="24270329"/>
<proteinExistence type="predicted"/>
<accession>A0A0D9QEE0</accession>
<keyword evidence="2" id="KW-1185">Reference proteome</keyword>
<dbReference type="OMA" id="MEYCPLE"/>
<organism evidence="1 2">
    <name type="scientific">Plasmodium fragile</name>
    <dbReference type="NCBI Taxonomy" id="5857"/>
    <lineage>
        <taxon>Eukaryota</taxon>
        <taxon>Sar</taxon>
        <taxon>Alveolata</taxon>
        <taxon>Apicomplexa</taxon>
        <taxon>Aconoidasida</taxon>
        <taxon>Haemosporida</taxon>
        <taxon>Plasmodiidae</taxon>
        <taxon>Plasmodium</taxon>
        <taxon>Plasmodium (Plasmodium)</taxon>
    </lineage>
</organism>
<gene>
    <name evidence="1" type="ORF">AK88_05015</name>
</gene>
<dbReference type="RefSeq" id="XP_012338042.1">
    <property type="nucleotide sequence ID" value="XM_012482619.1"/>
</dbReference>
<protein>
    <submittedName>
        <fullName evidence="1">Uncharacterized protein</fullName>
    </submittedName>
</protein>
<reference evidence="1 2" key="1">
    <citation type="submission" date="2014-03" db="EMBL/GenBank/DDBJ databases">
        <title>The Genome Sequence of Plasmodium fragile nilgiri.</title>
        <authorList>
            <consortium name="The Broad Institute Genomics Platform"/>
            <consortium name="The Broad Institute Genome Sequencing Center for Infectious Disease"/>
            <person name="Neafsey D."/>
            <person name="Duraisingh M."/>
            <person name="Young S.K."/>
            <person name="Zeng Q."/>
            <person name="Gargeya S."/>
            <person name="Abouelleil A."/>
            <person name="Alvarado L."/>
            <person name="Chapman S.B."/>
            <person name="Gainer-Dewar J."/>
            <person name="Goldberg J."/>
            <person name="Griggs A."/>
            <person name="Gujja S."/>
            <person name="Hansen M."/>
            <person name="Howarth C."/>
            <person name="Imamovic A."/>
            <person name="Larimer J."/>
            <person name="Pearson M."/>
            <person name="Poon T.W."/>
            <person name="Priest M."/>
            <person name="Roberts A."/>
            <person name="Saif S."/>
            <person name="Shea T."/>
            <person name="Sykes S."/>
            <person name="Wortman J."/>
            <person name="Nusbaum C."/>
            <person name="Birren B."/>
        </authorList>
    </citation>
    <scope>NUCLEOTIDE SEQUENCE [LARGE SCALE GENOMIC DNA]</scope>
    <source>
        <strain evidence="2">nilgiri</strain>
    </source>
</reference>
<evidence type="ECO:0000313" key="1">
    <source>
        <dbReference type="EMBL" id="KJP85354.1"/>
    </source>
</evidence>